<dbReference type="RefSeq" id="XP_027450097.1">
    <property type="nucleotide sequence ID" value="XM_027594296.1"/>
</dbReference>
<organism evidence="2 3">
    <name type="scientific">Zalophus californianus</name>
    <name type="common">California sealion</name>
    <dbReference type="NCBI Taxonomy" id="9704"/>
    <lineage>
        <taxon>Eukaryota</taxon>
        <taxon>Metazoa</taxon>
        <taxon>Chordata</taxon>
        <taxon>Craniata</taxon>
        <taxon>Vertebrata</taxon>
        <taxon>Euteleostomi</taxon>
        <taxon>Mammalia</taxon>
        <taxon>Eutheria</taxon>
        <taxon>Laurasiatheria</taxon>
        <taxon>Carnivora</taxon>
        <taxon>Caniformia</taxon>
        <taxon>Pinnipedia</taxon>
        <taxon>Otariidae</taxon>
        <taxon>Zalophus</taxon>
    </lineage>
</organism>
<name>A0A6J2D5I2_ZALCA</name>
<evidence type="ECO:0000256" key="1">
    <source>
        <dbReference type="SAM" id="MobiDB-lite"/>
    </source>
</evidence>
<dbReference type="Proteomes" id="UP000515165">
    <property type="component" value="Chromosome 9"/>
</dbReference>
<feature type="compositionally biased region" description="Basic and acidic residues" evidence="1">
    <location>
        <begin position="155"/>
        <end position="165"/>
    </location>
</feature>
<dbReference type="AlphaFoldDB" id="A0A6J2D5I2"/>
<reference evidence="3" key="1">
    <citation type="submission" date="2025-08" db="UniProtKB">
        <authorList>
            <consortium name="RefSeq"/>
        </authorList>
    </citation>
    <scope>IDENTIFICATION</scope>
    <source>
        <tissue evidence="3">Blood</tissue>
    </source>
</reference>
<feature type="compositionally biased region" description="Pro residues" evidence="1">
    <location>
        <begin position="253"/>
        <end position="271"/>
    </location>
</feature>
<protein>
    <submittedName>
        <fullName evidence="3">Basic proline-rich protein-like</fullName>
    </submittedName>
</protein>
<sequence>MRLQSLLVQGWQKPVHLVDLLIVGSWNYVRKNSEVPSRCRIKDGYDYECLPWKLRSSVPQQGKDSGLSRLWKPPPHSQDSQPAPGKVALGAAHSGQRRPRDSDPALPFAEGEPAAGGGGPKLLKSGLAATRNSRPRLSPRETGGGAPLTSHPRHYSLESEADHAPPAEIAEPDQKEPAGSPGTATKRAPAPFKDSLVGVACEPRPRPARRIPGPAQEGWGRLEPGLLSAQLRARDRETKGRIPPLPAVSRPPGIFPRPEAPPPPPALPLLPPHGTRQFPEVISS</sequence>
<dbReference type="KEGG" id="zca:113922395"/>
<evidence type="ECO:0000313" key="2">
    <source>
        <dbReference type="Proteomes" id="UP000515165"/>
    </source>
</evidence>
<feature type="compositionally biased region" description="Low complexity" evidence="1">
    <location>
        <begin position="104"/>
        <end position="113"/>
    </location>
</feature>
<proteinExistence type="predicted"/>
<feature type="region of interest" description="Disordered" evidence="1">
    <location>
        <begin position="58"/>
        <end position="284"/>
    </location>
</feature>
<keyword evidence="2" id="KW-1185">Reference proteome</keyword>
<gene>
    <name evidence="3" type="primary">LOC113922395</name>
</gene>
<dbReference type="GeneID" id="113922395"/>
<evidence type="ECO:0000313" key="3">
    <source>
        <dbReference type="RefSeq" id="XP_027450097.1"/>
    </source>
</evidence>
<accession>A0A6J2D5I2</accession>